<keyword evidence="21" id="KW-1185">Reference proteome</keyword>
<dbReference type="Proteomes" id="UP000199006">
    <property type="component" value="Unassembled WGS sequence"/>
</dbReference>
<comment type="catalytic activity">
    <reaction evidence="18 19">
        <text>alpha-ribazole 5'-phosphate + adenosylcob(III)inamide-GDP = adenosylcob(III)alamin 5'-phosphate + GMP + H(+)</text>
        <dbReference type="Rhea" id="RHEA:23560"/>
        <dbReference type="ChEBI" id="CHEBI:15378"/>
        <dbReference type="ChEBI" id="CHEBI:57918"/>
        <dbReference type="ChEBI" id="CHEBI:58115"/>
        <dbReference type="ChEBI" id="CHEBI:60487"/>
        <dbReference type="ChEBI" id="CHEBI:60493"/>
        <dbReference type="EC" id="2.7.8.26"/>
    </reaction>
</comment>
<sequence>MIKFINDFFNTATFLTRLPLPVIYPARLRVSFFPLVGILLGLITYLLALTLQFFFPIKIAAVLILIIYIFLTGGLHLDGFGDFLDGFFANRAQKETIAIMHDSNTGIFAVVGLILLLLLKFLLFEQLILQGKLEILLIMPVLARFVLTLMVARAKVAAESIMAAALHKNFTAKELRLSLIITIIFLVIFVLTFSYFLIELFFLAVALSLSLLLVYLLEKWAVKKAGGITGDIYGTLVELSELLILFTALMT</sequence>
<evidence type="ECO:0000256" key="3">
    <source>
        <dbReference type="ARBA" id="ARBA00004663"/>
    </source>
</evidence>
<evidence type="ECO:0000256" key="8">
    <source>
        <dbReference type="ARBA" id="ARBA00022573"/>
    </source>
</evidence>
<evidence type="ECO:0000256" key="13">
    <source>
        <dbReference type="ARBA" id="ARBA00023136"/>
    </source>
</evidence>
<evidence type="ECO:0000256" key="14">
    <source>
        <dbReference type="ARBA" id="ARBA00025228"/>
    </source>
</evidence>
<feature type="transmembrane region" description="Helical" evidence="19">
    <location>
        <begin position="200"/>
        <end position="217"/>
    </location>
</feature>
<evidence type="ECO:0000256" key="19">
    <source>
        <dbReference type="HAMAP-Rule" id="MF_00719"/>
    </source>
</evidence>
<evidence type="ECO:0000256" key="6">
    <source>
        <dbReference type="ARBA" id="ARBA00015850"/>
    </source>
</evidence>
<comment type="similarity">
    <text evidence="4 19">Belongs to the CobS family.</text>
</comment>
<feature type="transmembrane region" description="Helical" evidence="19">
    <location>
        <begin position="135"/>
        <end position="154"/>
    </location>
</feature>
<keyword evidence="11 19" id="KW-0460">Magnesium</keyword>
<feature type="transmembrane region" description="Helical" evidence="19">
    <location>
        <begin position="61"/>
        <end position="84"/>
    </location>
</feature>
<organism evidence="20 21">
    <name type="scientific">Halanaerobium salsuginis</name>
    <dbReference type="NCBI Taxonomy" id="29563"/>
    <lineage>
        <taxon>Bacteria</taxon>
        <taxon>Bacillati</taxon>
        <taxon>Bacillota</taxon>
        <taxon>Clostridia</taxon>
        <taxon>Halanaerobiales</taxon>
        <taxon>Halanaerobiaceae</taxon>
        <taxon>Halanaerobium</taxon>
    </lineage>
</organism>
<evidence type="ECO:0000256" key="15">
    <source>
        <dbReference type="ARBA" id="ARBA00032605"/>
    </source>
</evidence>
<protein>
    <recommendedName>
        <fullName evidence="6 19">Adenosylcobinamide-GDP ribazoletransferase</fullName>
        <ecNumber evidence="5 19">2.7.8.26</ecNumber>
    </recommendedName>
    <alternativeName>
        <fullName evidence="16 19">Cobalamin synthase</fullName>
    </alternativeName>
    <alternativeName>
        <fullName evidence="15 19">Cobalamin-5'-phosphate synthase</fullName>
    </alternativeName>
</protein>
<dbReference type="PANTHER" id="PTHR34148:SF1">
    <property type="entry name" value="ADENOSYLCOBINAMIDE-GDP RIBAZOLETRANSFERASE"/>
    <property type="match status" value="1"/>
</dbReference>
<comment type="subcellular location">
    <subcellularLocation>
        <location evidence="2 19">Cell membrane</location>
        <topology evidence="2 19">Multi-pass membrane protein</topology>
    </subcellularLocation>
</comment>
<dbReference type="PANTHER" id="PTHR34148">
    <property type="entry name" value="ADENOSYLCOBINAMIDE-GDP RIBAZOLETRANSFERASE"/>
    <property type="match status" value="1"/>
</dbReference>
<gene>
    <name evidence="19" type="primary">cobS</name>
    <name evidence="20" type="ORF">SAMN02983006_01892</name>
</gene>
<dbReference type="AlphaFoldDB" id="A0A1I4K462"/>
<feature type="transmembrane region" description="Helical" evidence="19">
    <location>
        <begin position="175"/>
        <end position="194"/>
    </location>
</feature>
<keyword evidence="13 19" id="KW-0472">Membrane</keyword>
<comment type="function">
    <text evidence="14 19">Joins adenosylcobinamide-GDP and alpha-ribazole to generate adenosylcobalamin (Ado-cobalamin). Also synthesizes adenosylcobalamin 5'-phosphate from adenosylcobinamide-GDP and alpha-ribazole 5'-phosphate.</text>
</comment>
<accession>A0A1I4K462</accession>
<dbReference type="HAMAP" id="MF_00719">
    <property type="entry name" value="CobS"/>
    <property type="match status" value="1"/>
</dbReference>
<evidence type="ECO:0000256" key="7">
    <source>
        <dbReference type="ARBA" id="ARBA00022475"/>
    </source>
</evidence>
<dbReference type="GO" id="GO:0051073">
    <property type="term" value="F:adenosylcobinamide-GDP ribazoletransferase activity"/>
    <property type="evidence" value="ECO:0007669"/>
    <property type="project" value="UniProtKB-UniRule"/>
</dbReference>
<evidence type="ECO:0000313" key="20">
    <source>
        <dbReference type="EMBL" id="SFL73469.1"/>
    </source>
</evidence>
<comment type="cofactor">
    <cofactor evidence="1 19">
        <name>Mg(2+)</name>
        <dbReference type="ChEBI" id="CHEBI:18420"/>
    </cofactor>
</comment>
<evidence type="ECO:0000256" key="16">
    <source>
        <dbReference type="ARBA" id="ARBA00032853"/>
    </source>
</evidence>
<evidence type="ECO:0000256" key="1">
    <source>
        <dbReference type="ARBA" id="ARBA00001946"/>
    </source>
</evidence>
<dbReference type="GO" id="GO:0009236">
    <property type="term" value="P:cobalamin biosynthetic process"/>
    <property type="evidence" value="ECO:0007669"/>
    <property type="project" value="UniProtKB-UniRule"/>
</dbReference>
<comment type="catalytic activity">
    <reaction evidence="17 19">
        <text>alpha-ribazole + adenosylcob(III)inamide-GDP = adenosylcob(III)alamin + GMP + H(+)</text>
        <dbReference type="Rhea" id="RHEA:16049"/>
        <dbReference type="ChEBI" id="CHEBI:10329"/>
        <dbReference type="ChEBI" id="CHEBI:15378"/>
        <dbReference type="ChEBI" id="CHEBI:18408"/>
        <dbReference type="ChEBI" id="CHEBI:58115"/>
        <dbReference type="ChEBI" id="CHEBI:60487"/>
        <dbReference type="EC" id="2.7.8.26"/>
    </reaction>
</comment>
<evidence type="ECO:0000256" key="9">
    <source>
        <dbReference type="ARBA" id="ARBA00022679"/>
    </source>
</evidence>
<feature type="transmembrane region" description="Helical" evidence="19">
    <location>
        <begin position="32"/>
        <end position="55"/>
    </location>
</feature>
<dbReference type="EMBL" id="FOTI01000028">
    <property type="protein sequence ID" value="SFL73469.1"/>
    <property type="molecule type" value="Genomic_DNA"/>
</dbReference>
<evidence type="ECO:0000256" key="12">
    <source>
        <dbReference type="ARBA" id="ARBA00022989"/>
    </source>
</evidence>
<evidence type="ECO:0000256" key="2">
    <source>
        <dbReference type="ARBA" id="ARBA00004651"/>
    </source>
</evidence>
<feature type="transmembrane region" description="Helical" evidence="19">
    <location>
        <begin position="105"/>
        <end position="123"/>
    </location>
</feature>
<dbReference type="UniPathway" id="UPA00148">
    <property type="reaction ID" value="UER00238"/>
</dbReference>
<name>A0A1I4K462_9FIRM</name>
<keyword evidence="10 19" id="KW-0812">Transmembrane</keyword>
<evidence type="ECO:0000256" key="18">
    <source>
        <dbReference type="ARBA" id="ARBA00049504"/>
    </source>
</evidence>
<evidence type="ECO:0000256" key="11">
    <source>
        <dbReference type="ARBA" id="ARBA00022842"/>
    </source>
</evidence>
<dbReference type="Pfam" id="PF02654">
    <property type="entry name" value="CobS"/>
    <property type="match status" value="1"/>
</dbReference>
<reference evidence="20 21" key="1">
    <citation type="submission" date="2016-10" db="EMBL/GenBank/DDBJ databases">
        <authorList>
            <person name="de Groot N.N."/>
        </authorList>
    </citation>
    <scope>NUCLEOTIDE SEQUENCE [LARGE SCALE GENOMIC DNA]</scope>
    <source>
        <strain evidence="20 21">ATCC 51327</strain>
    </source>
</reference>
<dbReference type="GO" id="GO:0008818">
    <property type="term" value="F:cobalamin 5'-phosphate synthase activity"/>
    <property type="evidence" value="ECO:0007669"/>
    <property type="project" value="UniProtKB-UniRule"/>
</dbReference>
<dbReference type="STRING" id="29563.SAMN02983006_01892"/>
<dbReference type="InterPro" id="IPR003805">
    <property type="entry name" value="CobS"/>
</dbReference>
<dbReference type="OrthoDB" id="9794626at2"/>
<evidence type="ECO:0000256" key="10">
    <source>
        <dbReference type="ARBA" id="ARBA00022692"/>
    </source>
</evidence>
<comment type="pathway">
    <text evidence="3 19">Cofactor biosynthesis; adenosylcobalamin biosynthesis; adenosylcobalamin from cob(II)yrinate a,c-diamide: step 7/7.</text>
</comment>
<evidence type="ECO:0000256" key="5">
    <source>
        <dbReference type="ARBA" id="ARBA00013200"/>
    </source>
</evidence>
<evidence type="ECO:0000256" key="4">
    <source>
        <dbReference type="ARBA" id="ARBA00010561"/>
    </source>
</evidence>
<proteinExistence type="inferred from homology"/>
<dbReference type="NCBIfam" id="TIGR00317">
    <property type="entry name" value="cobS"/>
    <property type="match status" value="1"/>
</dbReference>
<dbReference type="EC" id="2.7.8.26" evidence="5 19"/>
<keyword evidence="12 19" id="KW-1133">Transmembrane helix</keyword>
<keyword evidence="7 19" id="KW-1003">Cell membrane</keyword>
<dbReference type="RefSeq" id="WP_089861969.1">
    <property type="nucleotide sequence ID" value="NZ_FOTI01000028.1"/>
</dbReference>
<evidence type="ECO:0000313" key="21">
    <source>
        <dbReference type="Proteomes" id="UP000199006"/>
    </source>
</evidence>
<evidence type="ECO:0000256" key="17">
    <source>
        <dbReference type="ARBA" id="ARBA00048623"/>
    </source>
</evidence>
<dbReference type="GO" id="GO:0005886">
    <property type="term" value="C:plasma membrane"/>
    <property type="evidence" value="ECO:0007669"/>
    <property type="project" value="UniProtKB-SubCell"/>
</dbReference>
<keyword evidence="9 19" id="KW-0808">Transferase</keyword>
<keyword evidence="8 19" id="KW-0169">Cobalamin biosynthesis</keyword>